<proteinExistence type="predicted"/>
<dbReference type="GO" id="GO:0016740">
    <property type="term" value="F:transferase activity"/>
    <property type="evidence" value="ECO:0007669"/>
    <property type="project" value="UniProtKB-KW"/>
</dbReference>
<evidence type="ECO:0000313" key="1">
    <source>
        <dbReference type="EMBL" id="GHB49758.1"/>
    </source>
</evidence>
<evidence type="ECO:0000313" key="2">
    <source>
        <dbReference type="Proteomes" id="UP000642809"/>
    </source>
</evidence>
<dbReference type="SUPFAM" id="SSF51161">
    <property type="entry name" value="Trimeric LpxA-like enzymes"/>
    <property type="match status" value="1"/>
</dbReference>
<protein>
    <submittedName>
        <fullName evidence="1">Transferase</fullName>
    </submittedName>
</protein>
<reference evidence="1" key="2">
    <citation type="submission" date="2020-09" db="EMBL/GenBank/DDBJ databases">
        <authorList>
            <person name="Sun Q."/>
            <person name="Kim S."/>
        </authorList>
    </citation>
    <scope>NUCLEOTIDE SEQUENCE</scope>
    <source>
        <strain evidence="1">KCTC 23224</strain>
    </source>
</reference>
<sequence length="205" mass="22865">MSKDVFKIVSDKKKKLQEEGLKSDFFSLLQVIIVGIFEKLRASWSFRKAKSVGSMVLAKKSPLIEIHGDLIIGDRVKFWSKFEKCKIFVKHNAVLKIDDDCFINGVHISASVKIHIGKNVHIGPYTIIMDNDFHSTSVNSREKTKEEIIIGDNVWIAMRCMIMKGVTIGQGAVVAAGAIVTKDVPPFTVVGGIPAKILKHIEKQY</sequence>
<dbReference type="EMBL" id="BMYF01000024">
    <property type="protein sequence ID" value="GHB49758.1"/>
    <property type="molecule type" value="Genomic_DNA"/>
</dbReference>
<dbReference type="AlphaFoldDB" id="A0A8J3CZW2"/>
<organism evidence="1 2">
    <name type="scientific">Mongoliitalea lutea</name>
    <dbReference type="NCBI Taxonomy" id="849756"/>
    <lineage>
        <taxon>Bacteria</taxon>
        <taxon>Pseudomonadati</taxon>
        <taxon>Bacteroidota</taxon>
        <taxon>Cytophagia</taxon>
        <taxon>Cytophagales</taxon>
        <taxon>Cyclobacteriaceae</taxon>
        <taxon>Mongoliitalea</taxon>
    </lineage>
</organism>
<comment type="caution">
    <text evidence="1">The sequence shown here is derived from an EMBL/GenBank/DDBJ whole genome shotgun (WGS) entry which is preliminary data.</text>
</comment>
<dbReference type="Gene3D" id="2.160.10.10">
    <property type="entry name" value="Hexapeptide repeat proteins"/>
    <property type="match status" value="1"/>
</dbReference>
<reference evidence="1" key="1">
    <citation type="journal article" date="2014" name="Int. J. Syst. Evol. Microbiol.">
        <title>Complete genome sequence of Corynebacterium casei LMG S-19264T (=DSM 44701T), isolated from a smear-ripened cheese.</title>
        <authorList>
            <consortium name="US DOE Joint Genome Institute (JGI-PGF)"/>
            <person name="Walter F."/>
            <person name="Albersmeier A."/>
            <person name="Kalinowski J."/>
            <person name="Ruckert C."/>
        </authorList>
    </citation>
    <scope>NUCLEOTIDE SEQUENCE</scope>
    <source>
        <strain evidence="1">KCTC 23224</strain>
    </source>
</reference>
<dbReference type="InterPro" id="IPR011004">
    <property type="entry name" value="Trimer_LpxA-like_sf"/>
</dbReference>
<dbReference type="Proteomes" id="UP000642809">
    <property type="component" value="Unassembled WGS sequence"/>
</dbReference>
<keyword evidence="2" id="KW-1185">Reference proteome</keyword>
<dbReference type="PANTHER" id="PTHR23416">
    <property type="entry name" value="SIALIC ACID SYNTHASE-RELATED"/>
    <property type="match status" value="1"/>
</dbReference>
<accession>A0A8J3CZW2</accession>
<dbReference type="RefSeq" id="WP_229800697.1">
    <property type="nucleotide sequence ID" value="NZ_BMYF01000024.1"/>
</dbReference>
<dbReference type="CDD" id="cd04647">
    <property type="entry name" value="LbH_MAT_like"/>
    <property type="match status" value="1"/>
</dbReference>
<dbReference type="PANTHER" id="PTHR23416:SF78">
    <property type="entry name" value="LIPOPOLYSACCHARIDE BIOSYNTHESIS O-ACETYL TRANSFERASE WBBJ-RELATED"/>
    <property type="match status" value="1"/>
</dbReference>
<dbReference type="InterPro" id="IPR051159">
    <property type="entry name" value="Hexapeptide_acetyltransf"/>
</dbReference>
<keyword evidence="1" id="KW-0808">Transferase</keyword>
<dbReference type="Pfam" id="PF00132">
    <property type="entry name" value="Hexapep"/>
    <property type="match status" value="1"/>
</dbReference>
<name>A0A8J3CZW2_9BACT</name>
<gene>
    <name evidence="1" type="ORF">GCM10008106_33190</name>
</gene>
<dbReference type="InterPro" id="IPR001451">
    <property type="entry name" value="Hexapep"/>
</dbReference>